<organism evidence="1 2">
    <name type="scientific">Acaulospora colombiana</name>
    <dbReference type="NCBI Taxonomy" id="27376"/>
    <lineage>
        <taxon>Eukaryota</taxon>
        <taxon>Fungi</taxon>
        <taxon>Fungi incertae sedis</taxon>
        <taxon>Mucoromycota</taxon>
        <taxon>Glomeromycotina</taxon>
        <taxon>Glomeromycetes</taxon>
        <taxon>Diversisporales</taxon>
        <taxon>Acaulosporaceae</taxon>
        <taxon>Acaulospora</taxon>
    </lineage>
</organism>
<name>A0ACA9KRT9_9GLOM</name>
<keyword evidence="2" id="KW-1185">Reference proteome</keyword>
<protein>
    <submittedName>
        <fullName evidence="1">7006_t:CDS:1</fullName>
    </submittedName>
</protein>
<sequence length="488" mass="52823">MKFLQVFLISLLISTSSIVLAIELQTSPIFQLKLISCKISTPKAVRDSKKRLAIKLLNFQNCIYKEDNVDKYHRRRPDDDPPPTSTAKITSTSTSTSTKITSTSTSTSTKITSTSKSTSTKITSTSTPTSTRITSTIMSKPSTSTISSPQIQAIGVVDVMEDVEWVAQISIGTPQQPFLVNIDTGSSDFWVPAVNCRSCGNHRKFNPQQSSTFVAIGSPFNIQYSDGSNSHGMVEQDTLQVGYMSIAKQRFSMISNMSPQFVADVVDGIMGLGYDSLSMVPGSVTPLTNMLNQGLIPHAIFSVQLRADRVNSSYGGKFIFGGMDTTLFTGPITYTAVTRQLYWQITIDGVEVNGKIIGGTSQQVILDSGTALMILGTSVVSAIINKVGGKYDSNTGTWQVPCGMASGKNSVQVAIRINNVAWVINPLDLVRESVNPNSALCYSGLASTDQNLWVLGGVFLKNVYVSIFLKAVFDREQNRVGIATPVYS</sequence>
<accession>A0ACA9KRT9</accession>
<reference evidence="1" key="1">
    <citation type="submission" date="2021-06" db="EMBL/GenBank/DDBJ databases">
        <authorList>
            <person name="Kallberg Y."/>
            <person name="Tangrot J."/>
            <person name="Rosling A."/>
        </authorList>
    </citation>
    <scope>NUCLEOTIDE SEQUENCE</scope>
    <source>
        <strain evidence="1">CL356</strain>
    </source>
</reference>
<gene>
    <name evidence="1" type="ORF">ACOLOM_LOCUS2316</name>
</gene>
<evidence type="ECO:0000313" key="1">
    <source>
        <dbReference type="EMBL" id="CAG8489410.1"/>
    </source>
</evidence>
<proteinExistence type="predicted"/>
<dbReference type="EMBL" id="CAJVPT010002954">
    <property type="protein sequence ID" value="CAG8489410.1"/>
    <property type="molecule type" value="Genomic_DNA"/>
</dbReference>
<evidence type="ECO:0000313" key="2">
    <source>
        <dbReference type="Proteomes" id="UP000789525"/>
    </source>
</evidence>
<comment type="caution">
    <text evidence="1">The sequence shown here is derived from an EMBL/GenBank/DDBJ whole genome shotgun (WGS) entry which is preliminary data.</text>
</comment>
<dbReference type="Proteomes" id="UP000789525">
    <property type="component" value="Unassembled WGS sequence"/>
</dbReference>